<feature type="compositionally biased region" description="Polar residues" evidence="1">
    <location>
        <begin position="1085"/>
        <end position="1101"/>
    </location>
</feature>
<feature type="region of interest" description="Disordered" evidence="1">
    <location>
        <begin position="1065"/>
        <end position="1153"/>
    </location>
</feature>
<dbReference type="InterPro" id="IPR045117">
    <property type="entry name" value="ATXN2-like"/>
</dbReference>
<reference evidence="3 4" key="1">
    <citation type="submission" date="2016-02" db="EMBL/GenBank/DDBJ databases">
        <title>Complete genome sequence and transcriptome regulation of the pentose utilising yeast Sugiyamaella lignohabitans.</title>
        <authorList>
            <person name="Bellasio M."/>
            <person name="Peymann A."/>
            <person name="Valli M."/>
            <person name="Sipitzky M."/>
            <person name="Graf A."/>
            <person name="Sauer M."/>
            <person name="Marx H."/>
            <person name="Mattanovich D."/>
        </authorList>
    </citation>
    <scope>NUCLEOTIDE SEQUENCE [LARGE SCALE GENOMIC DNA]</scope>
    <source>
        <strain evidence="3 4">CBS 10342</strain>
    </source>
</reference>
<feature type="compositionally biased region" description="Gly residues" evidence="1">
    <location>
        <begin position="19"/>
        <end position="36"/>
    </location>
</feature>
<feature type="compositionally biased region" description="Polar residues" evidence="1">
    <location>
        <begin position="467"/>
        <end position="477"/>
    </location>
</feature>
<feature type="compositionally biased region" description="Low complexity" evidence="1">
    <location>
        <begin position="113"/>
        <end position="178"/>
    </location>
</feature>
<feature type="region of interest" description="Disordered" evidence="1">
    <location>
        <begin position="239"/>
        <end position="290"/>
    </location>
</feature>
<evidence type="ECO:0000313" key="3">
    <source>
        <dbReference type="EMBL" id="ANB11151.1"/>
    </source>
</evidence>
<dbReference type="GO" id="GO:0010494">
    <property type="term" value="C:cytoplasmic stress granule"/>
    <property type="evidence" value="ECO:0007669"/>
    <property type="project" value="TreeGrafter"/>
</dbReference>
<dbReference type="KEGG" id="slb:AWJ20_3951"/>
<dbReference type="Pfam" id="PF06741">
    <property type="entry name" value="LsmAD"/>
    <property type="match status" value="1"/>
</dbReference>
<feature type="region of interest" description="Disordered" evidence="1">
    <location>
        <begin position="835"/>
        <end position="897"/>
    </location>
</feature>
<feature type="compositionally biased region" description="Low complexity" evidence="1">
    <location>
        <begin position="695"/>
        <end position="720"/>
    </location>
</feature>
<dbReference type="Proteomes" id="UP000189580">
    <property type="component" value="Chromosome c"/>
</dbReference>
<feature type="compositionally biased region" description="Low complexity" evidence="1">
    <location>
        <begin position="250"/>
        <end position="273"/>
    </location>
</feature>
<dbReference type="AlphaFoldDB" id="A0A161HF97"/>
<dbReference type="GO" id="GO:0003729">
    <property type="term" value="F:mRNA binding"/>
    <property type="evidence" value="ECO:0007669"/>
    <property type="project" value="TreeGrafter"/>
</dbReference>
<feature type="compositionally biased region" description="Low complexity" evidence="1">
    <location>
        <begin position="870"/>
        <end position="883"/>
    </location>
</feature>
<dbReference type="OrthoDB" id="2275718at2759"/>
<feature type="compositionally biased region" description="Polar residues" evidence="1">
    <location>
        <begin position="317"/>
        <end position="332"/>
    </location>
</feature>
<feature type="compositionally biased region" description="Basic and acidic residues" evidence="1">
    <location>
        <begin position="274"/>
        <end position="290"/>
    </location>
</feature>
<accession>A0A161HF97</accession>
<dbReference type="GeneID" id="30036029"/>
<dbReference type="InterPro" id="IPR025852">
    <property type="entry name" value="SM_dom_ATX"/>
</dbReference>
<feature type="compositionally biased region" description="Low complexity" evidence="1">
    <location>
        <begin position="577"/>
        <end position="621"/>
    </location>
</feature>
<dbReference type="Pfam" id="PF14438">
    <property type="entry name" value="SM-ATX"/>
    <property type="match status" value="1"/>
</dbReference>
<evidence type="ECO:0000259" key="2">
    <source>
        <dbReference type="SMART" id="SM01272"/>
    </source>
</evidence>
<dbReference type="GO" id="GO:0034063">
    <property type="term" value="P:stress granule assembly"/>
    <property type="evidence" value="ECO:0007669"/>
    <property type="project" value="TreeGrafter"/>
</dbReference>
<feature type="compositionally biased region" description="Polar residues" evidence="1">
    <location>
        <begin position="727"/>
        <end position="755"/>
    </location>
</feature>
<feature type="domain" description="LsmAD" evidence="2">
    <location>
        <begin position="388"/>
        <end position="460"/>
    </location>
</feature>
<dbReference type="SMART" id="SM01272">
    <property type="entry name" value="LsmAD"/>
    <property type="match status" value="1"/>
</dbReference>
<keyword evidence="4" id="KW-1185">Reference proteome</keyword>
<feature type="region of interest" description="Disordered" evidence="1">
    <location>
        <begin position="308"/>
        <end position="350"/>
    </location>
</feature>
<name>A0A161HF97_9ASCO</name>
<feature type="compositionally biased region" description="Low complexity" evidence="1">
    <location>
        <begin position="781"/>
        <end position="807"/>
    </location>
</feature>
<feature type="region of interest" description="Disordered" evidence="1">
    <location>
        <begin position="1"/>
        <end position="182"/>
    </location>
</feature>
<dbReference type="PANTHER" id="PTHR12854:SF7">
    <property type="entry name" value="ATAXIN-2 HOMOLOG"/>
    <property type="match status" value="1"/>
</dbReference>
<feature type="compositionally biased region" description="Polar residues" evidence="1">
    <location>
        <begin position="841"/>
        <end position="853"/>
    </location>
</feature>
<feature type="compositionally biased region" description="Low complexity" evidence="1">
    <location>
        <begin position="71"/>
        <end position="88"/>
    </location>
</feature>
<dbReference type="InterPro" id="IPR009604">
    <property type="entry name" value="LsmAD_domain"/>
</dbReference>
<protein>
    <submittedName>
        <fullName evidence="3">Pbp1p</fullName>
    </submittedName>
</protein>
<proteinExistence type="predicted"/>
<dbReference type="EMBL" id="CP014500">
    <property type="protein sequence ID" value="ANB11151.1"/>
    <property type="molecule type" value="Genomic_DNA"/>
</dbReference>
<dbReference type="RefSeq" id="XP_018733628.1">
    <property type="nucleotide sequence ID" value="XM_018880993.1"/>
</dbReference>
<feature type="compositionally biased region" description="Gly residues" evidence="1">
    <location>
        <begin position="1105"/>
        <end position="1117"/>
    </location>
</feature>
<gene>
    <name evidence="3" type="primary">PBP1</name>
    <name evidence="3" type="ORF">AWJ20_3951</name>
</gene>
<evidence type="ECO:0000313" key="4">
    <source>
        <dbReference type="Proteomes" id="UP000189580"/>
    </source>
</evidence>
<feature type="region of interest" description="Disordered" evidence="1">
    <location>
        <begin position="693"/>
        <end position="807"/>
    </location>
</feature>
<feature type="compositionally biased region" description="Gly residues" evidence="1">
    <location>
        <begin position="89"/>
        <end position="102"/>
    </location>
</feature>
<sequence>MSTTASRGGRQPSVSGRNGSNGGGRRFNGGGGGNSGQGSSSSANGNGINSGTNLAAVDPPLVRGGPGGRASLSGPSTTSGPGSNATAGSGSGAGSRGSGGIGPKNAWSKPLQSSVTTTSGGSSGSGTTVSNNNSNSNSGALSNVAGSNESNSQNHSSAAAATPASSAFSSGSTESVASGDPEKHMNDRLTFLLAKSIGCTAIVTVASGHRYKGILAGALTDSDLGVVLRFAEKTSSVPGIEDEDAAADPNGNSGTSGTTGNKASGNNSTSAAGDDGKNKRNGSEEQKRFDKLVIAPKDCVDIFIENPDLTPDVKSETPANSVSSGINKSSGAFKTDTDISGRRNGLGGERELQRWTPDSNIELGVTLEETAGSNSGGWDQFSVNKQKFGVASTYDEHYYTTAIDKSHPEYQERARRAEQIAAEITKSGHGGNVHLAEERGLAIDDSGLDEEDKYSGVDRGQQKRDSLGQTSGQSQRVPVQKLFQQAHREKLQGQGQAQTGYEPDQRQTPSPPVPSGSTKAKKYTPPQFRAPTGVKGVPGVPYDPAIVSSSLASPDGSLAPRTQDMSARVGKSDDKSNTPTAVAPAATASATASAAPVVQAANSEGANASSNTSASDSPSGGIEKELAGNFRQFVSVEVQRLNQKKQYLQKREKSERLHDFKKFSEDYKINAPVPLDLVPILAKGKDKQEEIVQRAAANAAAAHSPKTSPSTSKTSTVAPALPATGSPRGTSTESSPAITNNTHPSTLDGATSTGTKAVLPNKPTTKPSTVQPTPAVPAVPVPVSTAPVTTSAPASTPATGTPVPSAAAAEKPKFNFKVPGFKPNPSAHSFTPFGAKGSPSPVASQISSPQTKVTAPVPETGSATGRAPVATATANSATSGTATPNSFFGGRQPGAKSRQNKFNPFLEAKSHHKPDETFTIERAFATPPTWTPGVEKSYSEVLTSLKISSPRIGGFFPPGSGGIGSPRPSVTGFAPSASPMGMSGAANLVAMMPATAFDEVGNPIMTTSPPPIPGQMMPAGMVPVGYPQYVPQYGAPQYYGRPPPMGFPMGYLPPQAGYGSPRMHQAMMVPPGQPSNGYYPPQHQFIPQQRTHHNNNNNYSRRGSAGPGNHGGGGGGPPTSLPPQMQGQFPPPPASNALNSKSPTPTTPVEEEK</sequence>
<feature type="compositionally biased region" description="Basic and acidic residues" evidence="1">
    <location>
        <begin position="453"/>
        <end position="466"/>
    </location>
</feature>
<dbReference type="PANTHER" id="PTHR12854">
    <property type="entry name" value="ATAXIN 2-RELATED"/>
    <property type="match status" value="1"/>
</dbReference>
<feature type="compositionally biased region" description="Low complexity" evidence="1">
    <location>
        <begin position="37"/>
        <end position="53"/>
    </location>
</feature>
<feature type="region of interest" description="Disordered" evidence="1">
    <location>
        <begin position="444"/>
        <end position="626"/>
    </location>
</feature>
<organism evidence="3 4">
    <name type="scientific">Sugiyamaella lignohabitans</name>
    <dbReference type="NCBI Taxonomy" id="796027"/>
    <lineage>
        <taxon>Eukaryota</taxon>
        <taxon>Fungi</taxon>
        <taxon>Dikarya</taxon>
        <taxon>Ascomycota</taxon>
        <taxon>Saccharomycotina</taxon>
        <taxon>Dipodascomycetes</taxon>
        <taxon>Dipodascales</taxon>
        <taxon>Trichomonascaceae</taxon>
        <taxon>Sugiyamaella</taxon>
    </lineage>
</organism>
<evidence type="ECO:0000256" key="1">
    <source>
        <dbReference type="SAM" id="MobiDB-lite"/>
    </source>
</evidence>